<sequence length="145" mass="15619" precursor="true">MRRSFPMFLIALAPAMLALTGAASADGFTARIVTQPYYGAVTTLEHGVRVIRPLPPERYVIVNPNRTPLALSFNENNVYDYSSNATSNGGDVGVVDPDGPIYTRPSYGPGYWKHRNGAWYFRNGHNGHFAGGPRGKGSPGAIGAH</sequence>
<keyword evidence="1" id="KW-0732">Signal</keyword>
<protein>
    <recommendedName>
        <fullName evidence="4">Transmembrane protein</fullName>
    </recommendedName>
</protein>
<dbReference type="KEGG" id="hdn:Hden_2722"/>
<organism evidence="2 3">
    <name type="scientific">Hyphomicrobium denitrificans (strain ATCC 51888 / DSM 1869 / NCIMB 11706 / TK 0415)</name>
    <dbReference type="NCBI Taxonomy" id="582899"/>
    <lineage>
        <taxon>Bacteria</taxon>
        <taxon>Pseudomonadati</taxon>
        <taxon>Pseudomonadota</taxon>
        <taxon>Alphaproteobacteria</taxon>
        <taxon>Hyphomicrobiales</taxon>
        <taxon>Hyphomicrobiaceae</taxon>
        <taxon>Hyphomicrobium</taxon>
    </lineage>
</organism>
<evidence type="ECO:0000313" key="3">
    <source>
        <dbReference type="Proteomes" id="UP000002033"/>
    </source>
</evidence>
<evidence type="ECO:0000313" key="2">
    <source>
        <dbReference type="EMBL" id="ADJ24518.1"/>
    </source>
</evidence>
<evidence type="ECO:0008006" key="4">
    <source>
        <dbReference type="Google" id="ProtNLM"/>
    </source>
</evidence>
<gene>
    <name evidence="2" type="ordered locus">Hden_2722</name>
</gene>
<name>D8JTX0_HYPDA</name>
<dbReference type="STRING" id="582899.Hden_2722"/>
<feature type="signal peptide" evidence="1">
    <location>
        <begin position="1"/>
        <end position="25"/>
    </location>
</feature>
<dbReference type="Proteomes" id="UP000002033">
    <property type="component" value="Chromosome"/>
</dbReference>
<proteinExistence type="predicted"/>
<dbReference type="HOGENOM" id="CLU_1784246_0_0_5"/>
<dbReference type="AlphaFoldDB" id="D8JTX0"/>
<feature type="chain" id="PRO_5003116158" description="Transmembrane protein" evidence="1">
    <location>
        <begin position="26"/>
        <end position="145"/>
    </location>
</feature>
<dbReference type="OrthoDB" id="7933921at2"/>
<evidence type="ECO:0000256" key="1">
    <source>
        <dbReference type="SAM" id="SignalP"/>
    </source>
</evidence>
<accession>D8JTX0</accession>
<dbReference type="EMBL" id="CP002083">
    <property type="protein sequence ID" value="ADJ24518.1"/>
    <property type="molecule type" value="Genomic_DNA"/>
</dbReference>
<keyword evidence="3" id="KW-1185">Reference proteome</keyword>
<reference evidence="3" key="1">
    <citation type="journal article" date="2011" name="J. Bacteriol.">
        <title>Genome sequences of eight morphologically diverse alphaproteobacteria.</title>
        <authorList>
            <consortium name="US DOE Joint Genome Institute"/>
            <person name="Brown P.J."/>
            <person name="Kysela D.T."/>
            <person name="Buechlein A."/>
            <person name="Hemmerich C."/>
            <person name="Brun Y.V."/>
        </authorList>
    </citation>
    <scope>NUCLEOTIDE SEQUENCE [LARGE SCALE GENOMIC DNA]</scope>
    <source>
        <strain evidence="3">ATCC 51888 / DSM 1869 / NCIB 11706 / TK 0415</strain>
    </source>
</reference>
<dbReference type="RefSeq" id="WP_013216677.1">
    <property type="nucleotide sequence ID" value="NC_014313.1"/>
</dbReference>
<dbReference type="eggNOG" id="ENOG502ZEI0">
    <property type="taxonomic scope" value="Bacteria"/>
</dbReference>